<sequence length="308" mass="35180">MNLLRNNINQSLLIKQVLKDSIRCKSTSTAEYCLESVKRYDYENFMCTLLLKNAARACAFAVRGFNVEVARVGEQVSDPNIGLMRLQFWEDAINDCFSNNVAKIPQHPVAAELYKAITNSKLTKRYFNSLISSRRNNLKINGFQTLEDIETYSEKSVSNVYYLILEGSNCRNVNADHAASHLGKAQGIVQQLRSISLAKRLKIIPIPQDILVKNKVSQEELLRGIPSERLNECVFEIASRAYQHLTKARNILKQVPAEARSALLPAVPVGNYLEKLQKVNYDALHPTLQQKSWTWLVKLWMTNFRNKY</sequence>
<dbReference type="SUPFAM" id="SSF48576">
    <property type="entry name" value="Terpenoid synthases"/>
    <property type="match status" value="1"/>
</dbReference>
<dbReference type="InterPro" id="IPR008949">
    <property type="entry name" value="Isoprenoid_synthase_dom_sf"/>
</dbReference>
<dbReference type="OrthoDB" id="270318at2759"/>
<dbReference type="EMBL" id="VTPC01008868">
    <property type="protein sequence ID" value="KAF2892213.1"/>
    <property type="molecule type" value="Genomic_DNA"/>
</dbReference>
<protein>
    <recommendedName>
        <fullName evidence="3">NADH dehydrogenase (Ubiquinone) complex I, assembly factor 6</fullName>
    </recommendedName>
</protein>
<dbReference type="InterPro" id="IPR002060">
    <property type="entry name" value="Squ/phyt_synthse"/>
</dbReference>
<name>A0A8K0GBE5_IGNLU</name>
<dbReference type="AlphaFoldDB" id="A0A8K0GBE5"/>
<organism evidence="1 2">
    <name type="scientific">Ignelater luminosus</name>
    <name type="common">Cucubano</name>
    <name type="synonym">Pyrophorus luminosus</name>
    <dbReference type="NCBI Taxonomy" id="2038154"/>
    <lineage>
        <taxon>Eukaryota</taxon>
        <taxon>Metazoa</taxon>
        <taxon>Ecdysozoa</taxon>
        <taxon>Arthropoda</taxon>
        <taxon>Hexapoda</taxon>
        <taxon>Insecta</taxon>
        <taxon>Pterygota</taxon>
        <taxon>Neoptera</taxon>
        <taxon>Endopterygota</taxon>
        <taxon>Coleoptera</taxon>
        <taxon>Polyphaga</taxon>
        <taxon>Elateriformia</taxon>
        <taxon>Elateroidea</taxon>
        <taxon>Elateridae</taxon>
        <taxon>Agrypninae</taxon>
        <taxon>Pyrophorini</taxon>
        <taxon>Ignelater</taxon>
    </lineage>
</organism>
<evidence type="ECO:0000313" key="2">
    <source>
        <dbReference type="Proteomes" id="UP000801492"/>
    </source>
</evidence>
<dbReference type="Gene3D" id="1.10.600.10">
    <property type="entry name" value="Farnesyl Diphosphate Synthase"/>
    <property type="match status" value="1"/>
</dbReference>
<reference evidence="1" key="1">
    <citation type="submission" date="2019-08" db="EMBL/GenBank/DDBJ databases">
        <title>The genome of the North American firefly Photinus pyralis.</title>
        <authorList>
            <consortium name="Photinus pyralis genome working group"/>
            <person name="Fallon T.R."/>
            <person name="Sander Lower S.E."/>
            <person name="Weng J.-K."/>
        </authorList>
    </citation>
    <scope>NUCLEOTIDE SEQUENCE</scope>
    <source>
        <strain evidence="1">TRF0915ILg1</strain>
        <tissue evidence="1">Whole body</tissue>
    </source>
</reference>
<dbReference type="Proteomes" id="UP000801492">
    <property type="component" value="Unassembled WGS sequence"/>
</dbReference>
<proteinExistence type="predicted"/>
<evidence type="ECO:0000313" key="1">
    <source>
        <dbReference type="EMBL" id="KAF2892213.1"/>
    </source>
</evidence>
<dbReference type="Pfam" id="PF00494">
    <property type="entry name" value="SQS_PSY"/>
    <property type="match status" value="1"/>
</dbReference>
<comment type="caution">
    <text evidence="1">The sequence shown here is derived from an EMBL/GenBank/DDBJ whole genome shotgun (WGS) entry which is preliminary data.</text>
</comment>
<gene>
    <name evidence="1" type="ORF">ILUMI_13957</name>
</gene>
<accession>A0A8K0GBE5</accession>
<keyword evidence="2" id="KW-1185">Reference proteome</keyword>
<evidence type="ECO:0008006" key="3">
    <source>
        <dbReference type="Google" id="ProtNLM"/>
    </source>
</evidence>